<comment type="similarity">
    <text evidence="1">Belongs to the LysR transcriptional regulatory family.</text>
</comment>
<dbReference type="PANTHER" id="PTHR30126">
    <property type="entry name" value="HTH-TYPE TRANSCRIPTIONAL REGULATOR"/>
    <property type="match status" value="1"/>
</dbReference>
<dbReference type="EMBL" id="JBBNIB010000150">
    <property type="protein sequence ID" value="MEQ2688883.1"/>
    <property type="molecule type" value="Genomic_DNA"/>
</dbReference>
<proteinExistence type="inferred from homology"/>
<evidence type="ECO:0000256" key="4">
    <source>
        <dbReference type="ARBA" id="ARBA00023163"/>
    </source>
</evidence>
<keyword evidence="7" id="KW-1185">Reference proteome</keyword>
<dbReference type="Proteomes" id="UP001439984">
    <property type="component" value="Unassembled WGS sequence"/>
</dbReference>
<feature type="domain" description="HTH lysR-type" evidence="5">
    <location>
        <begin position="1"/>
        <end position="58"/>
    </location>
</feature>
<evidence type="ECO:0000256" key="3">
    <source>
        <dbReference type="ARBA" id="ARBA00023125"/>
    </source>
</evidence>
<name>A0ABV1IPW3_9FIRM</name>
<dbReference type="SUPFAM" id="SSF53850">
    <property type="entry name" value="Periplasmic binding protein-like II"/>
    <property type="match status" value="1"/>
</dbReference>
<dbReference type="CDD" id="cd05466">
    <property type="entry name" value="PBP2_LTTR_substrate"/>
    <property type="match status" value="1"/>
</dbReference>
<comment type="caution">
    <text evidence="6">The sequence shown here is derived from an EMBL/GenBank/DDBJ whole genome shotgun (WGS) entry which is preliminary data.</text>
</comment>
<sequence length="305" mass="35087">MEYRDFEYVLTIYQEKSLSKAAEKLYITQPALSIFLTRLETQLQTQLFERTKRGLVPTYAGQKYIEFARQSIALARSFDQELCEIQAERKGILRLGTSPHIGSIVLPEVLFSFQNRYPNIHLAITEGTSLTLEKLIDNNELDMALMHLPLLCEHAGYTRVSDDRYVIAMAKDNPLTRKAYSKPGFAHLFLDPALAAEQQFILAHPQQRVRQISDRILRHAGIVPKIRLETSSVQSALCFASNDLGITFAPESYIPLFNVQKELAYFYLEDKYEAFWTFCVVYPQNVTPSTPARFFLQETQRLFGR</sequence>
<evidence type="ECO:0000313" key="6">
    <source>
        <dbReference type="EMBL" id="MEQ2688883.1"/>
    </source>
</evidence>
<evidence type="ECO:0000313" key="7">
    <source>
        <dbReference type="Proteomes" id="UP001439984"/>
    </source>
</evidence>
<dbReference type="Pfam" id="PF03466">
    <property type="entry name" value="LysR_substrate"/>
    <property type="match status" value="1"/>
</dbReference>
<dbReference type="PROSITE" id="PS50931">
    <property type="entry name" value="HTH_LYSR"/>
    <property type="match status" value="1"/>
</dbReference>
<evidence type="ECO:0000259" key="5">
    <source>
        <dbReference type="PROSITE" id="PS50931"/>
    </source>
</evidence>
<evidence type="ECO:0000256" key="1">
    <source>
        <dbReference type="ARBA" id="ARBA00009437"/>
    </source>
</evidence>
<dbReference type="PRINTS" id="PR00039">
    <property type="entry name" value="HTHLYSR"/>
</dbReference>
<dbReference type="Gene3D" id="1.10.10.10">
    <property type="entry name" value="Winged helix-like DNA-binding domain superfamily/Winged helix DNA-binding domain"/>
    <property type="match status" value="1"/>
</dbReference>
<dbReference type="SUPFAM" id="SSF46785">
    <property type="entry name" value="Winged helix' DNA-binding domain"/>
    <property type="match status" value="1"/>
</dbReference>
<dbReference type="InterPro" id="IPR000847">
    <property type="entry name" value="LysR_HTH_N"/>
</dbReference>
<keyword evidence="2" id="KW-0805">Transcription regulation</keyword>
<dbReference type="InterPro" id="IPR036390">
    <property type="entry name" value="WH_DNA-bd_sf"/>
</dbReference>
<dbReference type="Gene3D" id="3.40.190.290">
    <property type="match status" value="1"/>
</dbReference>
<keyword evidence="3" id="KW-0238">DNA-binding</keyword>
<evidence type="ECO:0000256" key="2">
    <source>
        <dbReference type="ARBA" id="ARBA00023015"/>
    </source>
</evidence>
<dbReference type="RefSeq" id="WP_227623531.1">
    <property type="nucleotide sequence ID" value="NZ_JBBNIB010000150.1"/>
</dbReference>
<organism evidence="6 7">
    <name type="scientific">Faecalibacterium longum</name>
    <dbReference type="NCBI Taxonomy" id="1851428"/>
    <lineage>
        <taxon>Bacteria</taxon>
        <taxon>Bacillati</taxon>
        <taxon>Bacillota</taxon>
        <taxon>Clostridia</taxon>
        <taxon>Eubacteriales</taxon>
        <taxon>Oscillospiraceae</taxon>
        <taxon>Faecalibacterium</taxon>
    </lineage>
</organism>
<gene>
    <name evidence="6" type="ORF">AAAU72_11990</name>
</gene>
<dbReference type="Pfam" id="PF00126">
    <property type="entry name" value="HTH_1"/>
    <property type="match status" value="1"/>
</dbReference>
<protein>
    <submittedName>
        <fullName evidence="6">LysR family transcriptional regulator</fullName>
    </submittedName>
</protein>
<keyword evidence="4" id="KW-0804">Transcription</keyword>
<dbReference type="InterPro" id="IPR036388">
    <property type="entry name" value="WH-like_DNA-bd_sf"/>
</dbReference>
<reference evidence="6 7" key="1">
    <citation type="submission" date="2024-04" db="EMBL/GenBank/DDBJ databases">
        <title>Human intestinal bacterial collection.</title>
        <authorList>
            <person name="Pauvert C."/>
            <person name="Hitch T.C.A."/>
            <person name="Clavel T."/>
        </authorList>
    </citation>
    <scope>NUCLEOTIDE SEQUENCE [LARGE SCALE GENOMIC DNA]</scope>
    <source>
        <strain evidence="6 7">CLA-AA-H236</strain>
    </source>
</reference>
<dbReference type="InterPro" id="IPR005119">
    <property type="entry name" value="LysR_subst-bd"/>
</dbReference>
<accession>A0ABV1IPW3</accession>